<name>U1PPF7_9EURY</name>
<dbReference type="eggNOG" id="arCOG02696">
    <property type="taxonomic scope" value="Archaea"/>
</dbReference>
<organism evidence="1 2">
    <name type="scientific">Haloquadratum walsbyi J07HQW2</name>
    <dbReference type="NCBI Taxonomy" id="1238425"/>
    <lineage>
        <taxon>Archaea</taxon>
        <taxon>Methanobacteriati</taxon>
        <taxon>Methanobacteriota</taxon>
        <taxon>Stenosarchaea group</taxon>
        <taxon>Halobacteria</taxon>
        <taxon>Halobacteriales</taxon>
        <taxon>Haloferacaceae</taxon>
        <taxon>Haloquadratum</taxon>
    </lineage>
</organism>
<reference evidence="1 2" key="1">
    <citation type="journal article" date="2013" name="PLoS ONE">
        <title>Assembly-driven community genomics of a hypersaline microbial ecosystem.</title>
        <authorList>
            <person name="Podell S."/>
            <person name="Ugalde J.A."/>
            <person name="Narasingarao P."/>
            <person name="Banfield J.F."/>
            <person name="Heidelberg K.B."/>
            <person name="Allen E.E."/>
        </authorList>
    </citation>
    <scope>NUCLEOTIDE SEQUENCE [LARGE SCALE GENOMIC DNA]</scope>
    <source>
        <strain evidence="2">J07HQW2</strain>
    </source>
</reference>
<dbReference type="EMBL" id="KE356561">
    <property type="protein sequence ID" value="ERG94186.1"/>
    <property type="molecule type" value="Genomic_DNA"/>
</dbReference>
<evidence type="ECO:0000313" key="1">
    <source>
        <dbReference type="EMBL" id="ERG94186.1"/>
    </source>
</evidence>
<sequence>MIPKGKLLALLMIFTAVGGVAATGAFTTVEAERTADV</sequence>
<dbReference type="AlphaFoldDB" id="U1PPF7"/>
<proteinExistence type="predicted"/>
<gene>
    <name evidence="1" type="ORF">J07HQW2_00620</name>
</gene>
<dbReference type="HOGENOM" id="CLU_3352259_0_0_2"/>
<evidence type="ECO:0000313" key="2">
    <source>
        <dbReference type="Proteomes" id="UP000030710"/>
    </source>
</evidence>
<feature type="non-terminal residue" evidence="1">
    <location>
        <position position="37"/>
    </location>
</feature>
<accession>U1PPF7</accession>
<protein>
    <submittedName>
        <fullName evidence="1">Uncharacterized protein</fullName>
    </submittedName>
</protein>
<dbReference type="Proteomes" id="UP000030710">
    <property type="component" value="Unassembled WGS sequence"/>
</dbReference>